<name>A0A9D1FXG8_9BACT</name>
<dbReference type="AlphaFoldDB" id="A0A9D1FXG8"/>
<evidence type="ECO:0000256" key="4">
    <source>
        <dbReference type="SAM" id="Phobius"/>
    </source>
</evidence>
<reference evidence="6" key="1">
    <citation type="submission" date="2020-10" db="EMBL/GenBank/DDBJ databases">
        <authorList>
            <person name="Gilroy R."/>
        </authorList>
    </citation>
    <scope>NUCLEOTIDE SEQUENCE</scope>
    <source>
        <strain evidence="6">CHK152-2994</strain>
    </source>
</reference>
<evidence type="ECO:0000313" key="6">
    <source>
        <dbReference type="EMBL" id="HIS83733.1"/>
    </source>
</evidence>
<dbReference type="Pfam" id="PF07690">
    <property type="entry name" value="MFS_1"/>
    <property type="match status" value="1"/>
</dbReference>
<feature type="transmembrane region" description="Helical" evidence="4">
    <location>
        <begin position="99"/>
        <end position="123"/>
    </location>
</feature>
<feature type="transmembrane region" description="Helical" evidence="4">
    <location>
        <begin position="212"/>
        <end position="235"/>
    </location>
</feature>
<feature type="transmembrane region" description="Helical" evidence="4">
    <location>
        <begin position="274"/>
        <end position="294"/>
    </location>
</feature>
<dbReference type="PANTHER" id="PTHR43129">
    <property type="entry name" value="FOSMIDOMYCIN RESISTANCE PROTEIN"/>
    <property type="match status" value="1"/>
</dbReference>
<dbReference type="GO" id="GO:0005886">
    <property type="term" value="C:plasma membrane"/>
    <property type="evidence" value="ECO:0007669"/>
    <property type="project" value="TreeGrafter"/>
</dbReference>
<feature type="domain" description="Major facilitator superfamily (MFS) profile" evidence="5">
    <location>
        <begin position="10"/>
        <end position="322"/>
    </location>
</feature>
<dbReference type="InterPro" id="IPR036259">
    <property type="entry name" value="MFS_trans_sf"/>
</dbReference>
<dbReference type="Gene3D" id="1.20.1250.20">
    <property type="entry name" value="MFS general substrate transporter like domains"/>
    <property type="match status" value="1"/>
</dbReference>
<dbReference type="EMBL" id="DVJO01000196">
    <property type="protein sequence ID" value="HIS83733.1"/>
    <property type="molecule type" value="Genomic_DNA"/>
</dbReference>
<keyword evidence="3 4" id="KW-0472">Membrane</keyword>
<protein>
    <submittedName>
        <fullName evidence="6">MFS transporter</fullName>
    </submittedName>
</protein>
<feature type="non-terminal residue" evidence="6">
    <location>
        <position position="322"/>
    </location>
</feature>
<evidence type="ECO:0000313" key="7">
    <source>
        <dbReference type="Proteomes" id="UP000824139"/>
    </source>
</evidence>
<evidence type="ECO:0000256" key="2">
    <source>
        <dbReference type="ARBA" id="ARBA00022989"/>
    </source>
</evidence>
<gene>
    <name evidence="6" type="ORF">IAD41_09045</name>
</gene>
<feature type="transmembrane region" description="Helical" evidence="4">
    <location>
        <begin position="41"/>
        <end position="64"/>
    </location>
</feature>
<dbReference type="PANTHER" id="PTHR43129:SF1">
    <property type="entry name" value="FOSMIDOMYCIN RESISTANCE PROTEIN"/>
    <property type="match status" value="1"/>
</dbReference>
<organism evidence="6 7">
    <name type="scientific">Candidatus Scatenecus faecavium</name>
    <dbReference type="NCBI Taxonomy" id="2840915"/>
    <lineage>
        <taxon>Bacteria</taxon>
        <taxon>Candidatus Scatenecus</taxon>
    </lineage>
</organism>
<proteinExistence type="predicted"/>
<sequence length="322" mass="35451">MIRDIKKKNPILWLNSAHLVNDIYTGILNPIMPFIAVKLGISMAFATIILSMSHIFSSLLQPLFGFFADKIVKRAFIFWGLICTSIFISIAPASHEVFLLILCIILGSLGSSFFHPQALGFVVRFAEKDLAKTMGIFIAMGSIGFSIGPLLSAYVAQYLGLSHMPILCIPGLLTAFLMFSFVPKIYSNSSEKPNLKFTKAFKDILTNKKLQILIIIAILKTLVTTSCLILVPFLLKNLGYQPFYIGAVLFCFILAGGVGSILSRNFEKKAGTANIFYISMLSTLPLMGLFALTYKTLPFLAVSIFVIIGFVTMLAQPVTMVM</sequence>
<comment type="caution">
    <text evidence="6">The sequence shown here is derived from an EMBL/GenBank/DDBJ whole genome shotgun (WGS) entry which is preliminary data.</text>
</comment>
<evidence type="ECO:0000256" key="3">
    <source>
        <dbReference type="ARBA" id="ARBA00023136"/>
    </source>
</evidence>
<evidence type="ECO:0000259" key="5">
    <source>
        <dbReference type="PROSITE" id="PS50850"/>
    </source>
</evidence>
<keyword evidence="2 4" id="KW-1133">Transmembrane helix</keyword>
<dbReference type="Proteomes" id="UP000824139">
    <property type="component" value="Unassembled WGS sequence"/>
</dbReference>
<feature type="transmembrane region" description="Helical" evidence="4">
    <location>
        <begin position="162"/>
        <end position="182"/>
    </location>
</feature>
<feature type="transmembrane region" description="Helical" evidence="4">
    <location>
        <begin position="300"/>
        <end position="321"/>
    </location>
</feature>
<dbReference type="SUPFAM" id="SSF103473">
    <property type="entry name" value="MFS general substrate transporter"/>
    <property type="match status" value="1"/>
</dbReference>
<accession>A0A9D1FXG8</accession>
<dbReference type="GO" id="GO:0022857">
    <property type="term" value="F:transmembrane transporter activity"/>
    <property type="evidence" value="ECO:0007669"/>
    <property type="project" value="InterPro"/>
</dbReference>
<dbReference type="InterPro" id="IPR011701">
    <property type="entry name" value="MFS"/>
</dbReference>
<feature type="transmembrane region" description="Helical" evidence="4">
    <location>
        <begin position="241"/>
        <end position="262"/>
    </location>
</feature>
<reference evidence="6" key="2">
    <citation type="journal article" date="2021" name="PeerJ">
        <title>Extensive microbial diversity within the chicken gut microbiome revealed by metagenomics and culture.</title>
        <authorList>
            <person name="Gilroy R."/>
            <person name="Ravi A."/>
            <person name="Getino M."/>
            <person name="Pursley I."/>
            <person name="Horton D.L."/>
            <person name="Alikhan N.F."/>
            <person name="Baker D."/>
            <person name="Gharbi K."/>
            <person name="Hall N."/>
            <person name="Watson M."/>
            <person name="Adriaenssens E.M."/>
            <person name="Foster-Nyarko E."/>
            <person name="Jarju S."/>
            <person name="Secka A."/>
            <person name="Antonio M."/>
            <person name="Oren A."/>
            <person name="Chaudhuri R.R."/>
            <person name="La Ragione R."/>
            <person name="Hildebrand F."/>
            <person name="Pallen M.J."/>
        </authorList>
    </citation>
    <scope>NUCLEOTIDE SEQUENCE</scope>
    <source>
        <strain evidence="6">CHK152-2994</strain>
    </source>
</reference>
<dbReference type="InterPro" id="IPR020846">
    <property type="entry name" value="MFS_dom"/>
</dbReference>
<dbReference type="CDD" id="cd17478">
    <property type="entry name" value="MFS_FsR"/>
    <property type="match status" value="1"/>
</dbReference>
<keyword evidence="1 4" id="KW-0812">Transmembrane</keyword>
<feature type="transmembrane region" description="Helical" evidence="4">
    <location>
        <begin position="135"/>
        <end position="156"/>
    </location>
</feature>
<dbReference type="PROSITE" id="PS50850">
    <property type="entry name" value="MFS"/>
    <property type="match status" value="1"/>
</dbReference>
<evidence type="ECO:0000256" key="1">
    <source>
        <dbReference type="ARBA" id="ARBA00022692"/>
    </source>
</evidence>
<feature type="transmembrane region" description="Helical" evidence="4">
    <location>
        <begin position="76"/>
        <end position="93"/>
    </location>
</feature>